<protein>
    <submittedName>
        <fullName evidence="1">Uncharacterized protein</fullName>
    </submittedName>
</protein>
<comment type="caution">
    <text evidence="1">The sequence shown here is derived from an EMBL/GenBank/DDBJ whole genome shotgun (WGS) entry which is preliminary data.</text>
</comment>
<name>A0AAD5IWN7_ACENE</name>
<dbReference type="Proteomes" id="UP001064489">
    <property type="component" value="Chromosome 5"/>
</dbReference>
<dbReference type="PANTHER" id="PTHR46413">
    <property type="entry name" value="HEAVY METAL-ASSOCIATED ISOPRENYLATED PLANT PROTEIN 6"/>
    <property type="match status" value="1"/>
</dbReference>
<dbReference type="EMBL" id="JAJSOW010000102">
    <property type="protein sequence ID" value="KAI9178472.1"/>
    <property type="molecule type" value="Genomic_DNA"/>
</dbReference>
<dbReference type="Gene3D" id="3.30.70.100">
    <property type="match status" value="1"/>
</dbReference>
<dbReference type="GO" id="GO:0046872">
    <property type="term" value="F:metal ion binding"/>
    <property type="evidence" value="ECO:0007669"/>
    <property type="project" value="InterPro"/>
</dbReference>
<dbReference type="PANTHER" id="PTHR46413:SF2">
    <property type="entry name" value="HEAVY METAL-ASSOCIATED ISOPRENYLATED PLANT PROTEIN 3"/>
    <property type="match status" value="1"/>
</dbReference>
<organism evidence="1 2">
    <name type="scientific">Acer negundo</name>
    <name type="common">Box elder</name>
    <dbReference type="NCBI Taxonomy" id="4023"/>
    <lineage>
        <taxon>Eukaryota</taxon>
        <taxon>Viridiplantae</taxon>
        <taxon>Streptophyta</taxon>
        <taxon>Embryophyta</taxon>
        <taxon>Tracheophyta</taxon>
        <taxon>Spermatophyta</taxon>
        <taxon>Magnoliopsida</taxon>
        <taxon>eudicotyledons</taxon>
        <taxon>Gunneridae</taxon>
        <taxon>Pentapetalae</taxon>
        <taxon>rosids</taxon>
        <taxon>malvids</taxon>
        <taxon>Sapindales</taxon>
        <taxon>Sapindaceae</taxon>
        <taxon>Hippocastanoideae</taxon>
        <taxon>Acereae</taxon>
        <taxon>Acer</taxon>
    </lineage>
</organism>
<keyword evidence="2" id="KW-1185">Reference proteome</keyword>
<reference evidence="1" key="2">
    <citation type="submission" date="2023-02" db="EMBL/GenBank/DDBJ databases">
        <authorList>
            <person name="Swenson N.G."/>
            <person name="Wegrzyn J.L."/>
            <person name="Mcevoy S.L."/>
        </authorList>
    </citation>
    <scope>NUCLEOTIDE SEQUENCE</scope>
    <source>
        <strain evidence="1">91603</strain>
        <tissue evidence="1">Leaf</tissue>
    </source>
</reference>
<reference evidence="1" key="1">
    <citation type="journal article" date="2022" name="Plant J.">
        <title>Strategies of tolerance reflected in two North American maple genomes.</title>
        <authorList>
            <person name="McEvoy S.L."/>
            <person name="Sezen U.U."/>
            <person name="Trouern-Trend A."/>
            <person name="McMahon S.M."/>
            <person name="Schaberg P.G."/>
            <person name="Yang J."/>
            <person name="Wegrzyn J.L."/>
            <person name="Swenson N.G."/>
        </authorList>
    </citation>
    <scope>NUCLEOTIDE SEQUENCE</scope>
    <source>
        <strain evidence="1">91603</strain>
    </source>
</reference>
<dbReference type="InterPro" id="IPR044594">
    <property type="entry name" value="HIPP01/3/5/6"/>
</dbReference>
<evidence type="ECO:0000313" key="1">
    <source>
        <dbReference type="EMBL" id="KAI9178472.1"/>
    </source>
</evidence>
<dbReference type="AlphaFoldDB" id="A0AAD5IWN7"/>
<proteinExistence type="predicted"/>
<accession>A0AAD5IWN7</accession>
<gene>
    <name evidence="1" type="ORF">LWI28_026886</name>
</gene>
<evidence type="ECO:0000313" key="2">
    <source>
        <dbReference type="Proteomes" id="UP001064489"/>
    </source>
</evidence>
<sequence>MLTLFKSLFKKTKINIDEGGRDDRQQCPLATVVLKVELRSQDITDKIHNLVSEFQGVLKVKSMDIQKQLVIITVMGTMDGQALAEYLKKKLKRTVEIVPPKNDNESNVYMASIAKPTTYADFGYNARDFRATIPCLPRQGMG</sequence>